<reference evidence="2" key="1">
    <citation type="submission" date="2017-05" db="EMBL/GenBank/DDBJ databases">
        <authorList>
            <person name="Kirkegaard R."/>
            <person name="Mcilroy J S."/>
        </authorList>
    </citation>
    <scope>NUCLEOTIDE SEQUENCE [LARGE SCALE GENOMIC DNA]</scope>
</reference>
<evidence type="ECO:0008006" key="3">
    <source>
        <dbReference type="Google" id="ProtNLM"/>
    </source>
</evidence>
<evidence type="ECO:0000313" key="2">
    <source>
        <dbReference type="Proteomes" id="UP000195514"/>
    </source>
</evidence>
<keyword evidence="2" id="KW-1185">Reference proteome</keyword>
<dbReference type="AlphaFoldDB" id="A0A1Y6K874"/>
<gene>
    <name evidence="1" type="ORF">CFX1CAM_2023</name>
</gene>
<protein>
    <recommendedName>
        <fullName evidence="3">Methylaspartate mutase</fullName>
    </recommendedName>
</protein>
<dbReference type="Pfam" id="PF13941">
    <property type="entry name" value="MutL"/>
    <property type="match status" value="1"/>
</dbReference>
<dbReference type="InterPro" id="IPR006230">
    <property type="entry name" value="MutL"/>
</dbReference>
<proteinExistence type="predicted"/>
<dbReference type="EMBL" id="LT859958">
    <property type="protein sequence ID" value="SMX55088.1"/>
    <property type="molecule type" value="Genomic_DNA"/>
</dbReference>
<evidence type="ECO:0000313" key="1">
    <source>
        <dbReference type="EMBL" id="SMX55088.1"/>
    </source>
</evidence>
<dbReference type="RefSeq" id="WP_087862878.1">
    <property type="nucleotide sequence ID" value="NZ_LT859958.1"/>
</dbReference>
<name>A0A1Y6K874_9CHLR</name>
<dbReference type="KEGG" id="abat:CFX1CAM_2023"/>
<dbReference type="OrthoDB" id="9769453at2"/>
<accession>A0A1Y6K874</accession>
<dbReference type="Proteomes" id="UP000195514">
    <property type="component" value="Chromosome I"/>
</dbReference>
<organism evidence="1 2">
    <name type="scientific">Candidatus Brevifilum fermentans</name>
    <dbReference type="NCBI Taxonomy" id="1986204"/>
    <lineage>
        <taxon>Bacteria</taxon>
        <taxon>Bacillati</taxon>
        <taxon>Chloroflexota</taxon>
        <taxon>Anaerolineae</taxon>
        <taxon>Anaerolineales</taxon>
        <taxon>Anaerolineaceae</taxon>
        <taxon>Candidatus Brevifilum</taxon>
    </lineage>
</organism>
<sequence length="589" mass="63991">MSGPTRHPYALLGLDVGGVNSRACLVGISDGKYRLLASARSLTSLGQDLHIGSGVDRAVQALQRKTYHLFLNEGGGLLMPVDRIGRGLDRVGMTLSAGRRIRVALVGLSDQGSLKAARALVDSLPICAVAHLDAAMQMDEQRAIERLLAALPEILIVTGGEDHGATEMMRRTLEIVRTICGILPQAAKPLILYAGNAAMEAAAKQRLERVARLRIVPNLQPTFGKYDLTLAQNYLEREILRSCKTDLHGSEALFALTENLFGLTGLGAERMIRWLSQVRADDSEKVTSRGFLAVDLGGVYTTLAASQNGISGAVMLEKFPDLAQRDQQATAQAICDWSATSVTFDEADQFLCNYAMVPRWIPDTQKMLSLSLSFARYRLQQGLISLARNHDWLEYHPEHGLDGYFEPIIASGAVLTGAPDPALVMLTLLDGLQPRQITTMVLDRHHLLPLLAKFGEVEPLVPVHLLSSPAFENLGTVISTVGELPRGKTALSVDVKTASGASFGQEVQHGRLACLKVPQGEPAVLELNPHRRVDIGFGGRGRGGRLKVVGGKLGVVIDARGRPLQLPKQPESRIELLNRWQRMLQDDHG</sequence>